<dbReference type="InterPro" id="IPR018647">
    <property type="entry name" value="SLFN_3-like_DNA/RNA_helicase"/>
</dbReference>
<feature type="domain" description="Schlafen group 3-like DNA/RNA helicase" evidence="1">
    <location>
        <begin position="167"/>
        <end position="555"/>
    </location>
</feature>
<gene>
    <name evidence="2" type="ORF">J5474_21295</name>
</gene>
<dbReference type="SUPFAM" id="SSF52540">
    <property type="entry name" value="P-loop containing nucleoside triphosphate hydrolases"/>
    <property type="match status" value="1"/>
</dbReference>
<sequence length="605" mass="67765">MGKRADVVLLVDGTVFVLEFKVGARNFDRSAIEQVHDYALDLKNFHKGSHDLPIIPIVLATEAAVAGLPDVRFAPDGIAEPVLARMEQLPALIARCAAATDLDPFDVRNWLRSGYQPTPTIVEAAQALYQNHAVEEIARSDASAQNLSHTTDCISAIIDRSKVEGIKSICFVTGVPGAGKTLAGLNIATKRAQEHSDEHAVFLSGNGPLVTVLREALARDEAAREGTTKTNAHRKVSSFIQNIHHFRDEALNNTGAPHEKVAVFDEAQRAWTRDQASRFMQTKRGHLGFDMSEPEFLISVMDRHEDWCVVVCLIGGGQEINTGEAGLGEWLSALDDRFRDWDIYISDRLEDGDYVTDATSVRLLRELPVQRSTELHLSVSMRSFRAEALSSFIGHIVDNRTEAAREVYHQVEDRYPIWLTRDLDSARDWLRNVARGSERFGLVASSGAHRLRPEGLNVKAKVDASTWFLNDRTDVRSSFYLEEVATEFDVQGLELDWVGVCWDADFRHDGDDWRFYNFRGTAWQRVNQDERQLYLKNAYRVILTRARQGMIIFVPKGDASDPTRPPSYYDETYAFLKACGLKDLAARNLNVNTSPAVPAQVRAIV</sequence>
<dbReference type="Gene3D" id="3.40.50.300">
    <property type="entry name" value="P-loop containing nucleotide triphosphate hydrolases"/>
    <property type="match status" value="1"/>
</dbReference>
<dbReference type="EMBL" id="JAGISH010000021">
    <property type="protein sequence ID" value="MBP0485017.1"/>
    <property type="molecule type" value="Genomic_DNA"/>
</dbReference>
<reference evidence="2" key="1">
    <citation type="submission" date="2021-03" db="EMBL/GenBank/DDBJ databases">
        <title>Sagittula salina sp. nov. strain M10.9X isolated from the marine waste.</title>
        <authorList>
            <person name="Satari L."/>
            <person name="Molina-Menor E."/>
            <person name="Vidal-Verdu A."/>
            <person name="Pascual J."/>
            <person name="Pereto J."/>
            <person name="Porcar M."/>
        </authorList>
    </citation>
    <scope>NUCLEOTIDE SEQUENCE</scope>
    <source>
        <strain evidence="2">M10.9X</strain>
    </source>
</reference>
<comment type="caution">
    <text evidence="2">The sequence shown here is derived from an EMBL/GenBank/DDBJ whole genome shotgun (WGS) entry which is preliminary data.</text>
</comment>
<dbReference type="InterPro" id="IPR027417">
    <property type="entry name" value="P-loop_NTPase"/>
</dbReference>
<protein>
    <submittedName>
        <fullName evidence="2">DUF2075 domain-containing protein</fullName>
    </submittedName>
</protein>
<dbReference type="Pfam" id="PF09848">
    <property type="entry name" value="SLFN-g3_helicase"/>
    <property type="match status" value="1"/>
</dbReference>
<name>A0A940MTZ2_9RHOB</name>
<dbReference type="AlphaFoldDB" id="A0A940MTZ2"/>
<keyword evidence="3" id="KW-1185">Reference proteome</keyword>
<evidence type="ECO:0000313" key="2">
    <source>
        <dbReference type="EMBL" id="MBP0485017.1"/>
    </source>
</evidence>
<evidence type="ECO:0000313" key="3">
    <source>
        <dbReference type="Proteomes" id="UP000675940"/>
    </source>
</evidence>
<proteinExistence type="predicted"/>
<dbReference type="Proteomes" id="UP000675940">
    <property type="component" value="Unassembled WGS sequence"/>
</dbReference>
<evidence type="ECO:0000259" key="1">
    <source>
        <dbReference type="Pfam" id="PF09848"/>
    </source>
</evidence>
<accession>A0A940MTZ2</accession>
<organism evidence="2 3">
    <name type="scientific">Sagittula salina</name>
    <dbReference type="NCBI Taxonomy" id="2820268"/>
    <lineage>
        <taxon>Bacteria</taxon>
        <taxon>Pseudomonadati</taxon>
        <taxon>Pseudomonadota</taxon>
        <taxon>Alphaproteobacteria</taxon>
        <taxon>Rhodobacterales</taxon>
        <taxon>Roseobacteraceae</taxon>
        <taxon>Sagittula</taxon>
    </lineage>
</organism>